<evidence type="ECO:0000256" key="3">
    <source>
        <dbReference type="ARBA" id="ARBA00022801"/>
    </source>
</evidence>
<evidence type="ECO:0000313" key="10">
    <source>
        <dbReference type="EMBL" id="EFX87404.1"/>
    </source>
</evidence>
<keyword evidence="5" id="KW-0865">Zymogen</keyword>
<dbReference type="AlphaFoldDB" id="E9G0G9"/>
<keyword evidence="2" id="KW-0645">Protease</keyword>
<evidence type="ECO:0000256" key="1">
    <source>
        <dbReference type="ARBA" id="ARBA00008455"/>
    </source>
</evidence>
<name>E9G0G9_DAPPU</name>
<dbReference type="EMBL" id="GL732528">
    <property type="protein sequence ID" value="EFX87404.1"/>
    <property type="molecule type" value="Genomic_DNA"/>
</dbReference>
<dbReference type="FunCoup" id="E9G0G9">
    <property type="interactions" value="106"/>
</dbReference>
<dbReference type="Gene3D" id="3.90.70.10">
    <property type="entry name" value="Cysteine proteinases"/>
    <property type="match status" value="1"/>
</dbReference>
<dbReference type="PANTHER" id="PTHR12411">
    <property type="entry name" value="CYSTEINE PROTEASE FAMILY C1-RELATED"/>
    <property type="match status" value="1"/>
</dbReference>
<dbReference type="InterPro" id="IPR000668">
    <property type="entry name" value="Peptidase_C1A_C"/>
</dbReference>
<dbReference type="PhylomeDB" id="E9G0G9"/>
<keyword evidence="7" id="KW-0732">Signal</keyword>
<dbReference type="OrthoDB" id="10253408at2759"/>
<dbReference type="InterPro" id="IPR013128">
    <property type="entry name" value="Peptidase_C1A"/>
</dbReference>
<protein>
    <recommendedName>
        <fullName evidence="12">Peptidase C1A papain C-terminal domain-containing protein</fullName>
    </recommendedName>
</protein>
<feature type="domain" description="Peptidase C1A papain C-terminal" evidence="8">
    <location>
        <begin position="118"/>
        <end position="330"/>
    </location>
</feature>
<dbReference type="InParanoid" id="E9G0G9"/>
<dbReference type="CDD" id="cd02248">
    <property type="entry name" value="Peptidase_C1A"/>
    <property type="match status" value="1"/>
</dbReference>
<gene>
    <name evidence="10" type="ORF">DAPPUDRAFT_307061</name>
</gene>
<evidence type="ECO:0000259" key="9">
    <source>
        <dbReference type="SMART" id="SM00848"/>
    </source>
</evidence>
<feature type="domain" description="Cathepsin propeptide inhibitor" evidence="9">
    <location>
        <begin position="27"/>
        <end position="88"/>
    </location>
</feature>
<evidence type="ECO:0000256" key="2">
    <source>
        <dbReference type="ARBA" id="ARBA00022670"/>
    </source>
</evidence>
<feature type="chain" id="PRO_5018571429" description="Peptidase C1A papain C-terminal domain-containing protein" evidence="7">
    <location>
        <begin position="21"/>
        <end position="332"/>
    </location>
</feature>
<dbReference type="FunFam" id="3.90.70.10:FF:000337">
    <property type="entry name" value="Uncharacterized protein"/>
    <property type="match status" value="1"/>
</dbReference>
<dbReference type="InterPro" id="IPR000169">
    <property type="entry name" value="Pept_cys_AS"/>
</dbReference>
<dbReference type="PRINTS" id="PR00705">
    <property type="entry name" value="PAPAIN"/>
</dbReference>
<dbReference type="GO" id="GO:0004197">
    <property type="term" value="F:cysteine-type endopeptidase activity"/>
    <property type="evidence" value="ECO:0000318"/>
    <property type="project" value="GO_Central"/>
</dbReference>
<evidence type="ECO:0008006" key="12">
    <source>
        <dbReference type="Google" id="ProtNLM"/>
    </source>
</evidence>
<keyword evidence="6" id="KW-1015">Disulfide bond</keyword>
<dbReference type="GO" id="GO:0005615">
    <property type="term" value="C:extracellular space"/>
    <property type="evidence" value="ECO:0000318"/>
    <property type="project" value="GO_Central"/>
</dbReference>
<dbReference type="SUPFAM" id="SSF54001">
    <property type="entry name" value="Cysteine proteinases"/>
    <property type="match status" value="1"/>
</dbReference>
<dbReference type="HOGENOM" id="CLU_012184_1_2_1"/>
<evidence type="ECO:0000256" key="5">
    <source>
        <dbReference type="ARBA" id="ARBA00023145"/>
    </source>
</evidence>
<organism evidence="10 11">
    <name type="scientific">Daphnia pulex</name>
    <name type="common">Water flea</name>
    <dbReference type="NCBI Taxonomy" id="6669"/>
    <lineage>
        <taxon>Eukaryota</taxon>
        <taxon>Metazoa</taxon>
        <taxon>Ecdysozoa</taxon>
        <taxon>Arthropoda</taxon>
        <taxon>Crustacea</taxon>
        <taxon>Branchiopoda</taxon>
        <taxon>Diplostraca</taxon>
        <taxon>Cladocera</taxon>
        <taxon>Anomopoda</taxon>
        <taxon>Daphniidae</taxon>
        <taxon>Daphnia</taxon>
    </lineage>
</organism>
<comment type="similarity">
    <text evidence="1">Belongs to the peptidase C1 family.</text>
</comment>
<keyword evidence="3" id="KW-0378">Hydrolase</keyword>
<dbReference type="OMA" id="RSATPFW"/>
<dbReference type="GO" id="GO:0005764">
    <property type="term" value="C:lysosome"/>
    <property type="evidence" value="ECO:0000318"/>
    <property type="project" value="GO_Central"/>
</dbReference>
<dbReference type="Proteomes" id="UP000000305">
    <property type="component" value="Unassembled WGS sequence"/>
</dbReference>
<dbReference type="KEGG" id="dpx:DAPPUDRAFT_307061"/>
<keyword evidence="4" id="KW-0788">Thiol protease</keyword>
<evidence type="ECO:0000259" key="8">
    <source>
        <dbReference type="SMART" id="SM00645"/>
    </source>
</evidence>
<dbReference type="PROSITE" id="PS00139">
    <property type="entry name" value="THIOL_PROTEASE_CYS"/>
    <property type="match status" value="1"/>
</dbReference>
<keyword evidence="11" id="KW-1185">Reference proteome</keyword>
<dbReference type="GO" id="GO:0051603">
    <property type="term" value="P:proteolysis involved in protein catabolic process"/>
    <property type="evidence" value="ECO:0000318"/>
    <property type="project" value="GO_Central"/>
</dbReference>
<evidence type="ECO:0000256" key="7">
    <source>
        <dbReference type="SAM" id="SignalP"/>
    </source>
</evidence>
<evidence type="ECO:0000256" key="4">
    <source>
        <dbReference type="ARBA" id="ARBA00022807"/>
    </source>
</evidence>
<dbReference type="Pfam" id="PF08246">
    <property type="entry name" value="Inhibitor_I29"/>
    <property type="match status" value="1"/>
</dbReference>
<dbReference type="Pfam" id="PF00112">
    <property type="entry name" value="Peptidase_C1"/>
    <property type="match status" value="1"/>
</dbReference>
<dbReference type="InterPro" id="IPR038765">
    <property type="entry name" value="Papain-like_cys_pep_sf"/>
</dbReference>
<reference evidence="10 11" key="1">
    <citation type="journal article" date="2011" name="Science">
        <title>The ecoresponsive genome of Daphnia pulex.</title>
        <authorList>
            <person name="Colbourne J.K."/>
            <person name="Pfrender M.E."/>
            <person name="Gilbert D."/>
            <person name="Thomas W.K."/>
            <person name="Tucker A."/>
            <person name="Oakley T.H."/>
            <person name="Tokishita S."/>
            <person name="Aerts A."/>
            <person name="Arnold G.J."/>
            <person name="Basu M.K."/>
            <person name="Bauer D.J."/>
            <person name="Caceres C.E."/>
            <person name="Carmel L."/>
            <person name="Casola C."/>
            <person name="Choi J.H."/>
            <person name="Detter J.C."/>
            <person name="Dong Q."/>
            <person name="Dusheyko S."/>
            <person name="Eads B.D."/>
            <person name="Frohlich T."/>
            <person name="Geiler-Samerotte K.A."/>
            <person name="Gerlach D."/>
            <person name="Hatcher P."/>
            <person name="Jogdeo S."/>
            <person name="Krijgsveld J."/>
            <person name="Kriventseva E.V."/>
            <person name="Kultz D."/>
            <person name="Laforsch C."/>
            <person name="Lindquist E."/>
            <person name="Lopez J."/>
            <person name="Manak J.R."/>
            <person name="Muller J."/>
            <person name="Pangilinan J."/>
            <person name="Patwardhan R.P."/>
            <person name="Pitluck S."/>
            <person name="Pritham E.J."/>
            <person name="Rechtsteiner A."/>
            <person name="Rho M."/>
            <person name="Rogozin I.B."/>
            <person name="Sakarya O."/>
            <person name="Salamov A."/>
            <person name="Schaack S."/>
            <person name="Shapiro H."/>
            <person name="Shiga Y."/>
            <person name="Skalitzky C."/>
            <person name="Smith Z."/>
            <person name="Souvorov A."/>
            <person name="Sung W."/>
            <person name="Tang Z."/>
            <person name="Tsuchiya D."/>
            <person name="Tu H."/>
            <person name="Vos H."/>
            <person name="Wang M."/>
            <person name="Wolf Y.I."/>
            <person name="Yamagata H."/>
            <person name="Yamada T."/>
            <person name="Ye Y."/>
            <person name="Shaw J.R."/>
            <person name="Andrews J."/>
            <person name="Crease T.J."/>
            <person name="Tang H."/>
            <person name="Lucas S.M."/>
            <person name="Robertson H.M."/>
            <person name="Bork P."/>
            <person name="Koonin E.V."/>
            <person name="Zdobnov E.M."/>
            <person name="Grigoriev I.V."/>
            <person name="Lynch M."/>
            <person name="Boore J.L."/>
        </authorList>
    </citation>
    <scope>NUCLEOTIDE SEQUENCE [LARGE SCALE GENOMIC DNA]</scope>
</reference>
<dbReference type="InterPro" id="IPR025660">
    <property type="entry name" value="Pept_his_AS"/>
</dbReference>
<dbReference type="SMART" id="SM00645">
    <property type="entry name" value="Pept_C1"/>
    <property type="match status" value="1"/>
</dbReference>
<accession>E9G0G9</accession>
<dbReference type="SMART" id="SM00848">
    <property type="entry name" value="Inhibitor_I29"/>
    <property type="match status" value="1"/>
</dbReference>
<proteinExistence type="inferred from homology"/>
<dbReference type="PROSITE" id="PS00639">
    <property type="entry name" value="THIOL_PROTEASE_HIS"/>
    <property type="match status" value="1"/>
</dbReference>
<feature type="signal peptide" evidence="7">
    <location>
        <begin position="1"/>
        <end position="20"/>
    </location>
</feature>
<dbReference type="InterPro" id="IPR039417">
    <property type="entry name" value="Peptidase_C1A_papain-like"/>
</dbReference>
<evidence type="ECO:0000313" key="11">
    <source>
        <dbReference type="Proteomes" id="UP000000305"/>
    </source>
</evidence>
<evidence type="ECO:0000256" key="6">
    <source>
        <dbReference type="ARBA" id="ARBA00023157"/>
    </source>
</evidence>
<sequence>MKKFLFEFLVCSILVVFVNSYSDDDAWNDYKLTHKKDYTGFFGGGWRDQMRKRLFLAEYAKIKEHNSGESPSYRRGLNKFSDMLPSEWSRYLGLNKAALVAARLKAGPTQFKVESRDVSPTLDLRYDSCLPEVKDQGQCGSCWAFAAVAPLEFAQCKKDSTRVVLSERQLVDCDRLDSGCNGGMYTDAWTYIKNAGGCAKQTLYSPYNARKNFCKFRSSMVGAQVSTFDFLPANNPLAMQVAMEQHGPIAVAIAVVPSFLSFHGDVYDDNACDGAEINHAVVVVGWGTLNGVDYWMVRNSWGTNWGLSGYIRIKRGVNKCGIESYPAYVVPA</sequence>
<dbReference type="InterPro" id="IPR013201">
    <property type="entry name" value="Prot_inhib_I29"/>
</dbReference>
<dbReference type="eggNOG" id="KOG1543">
    <property type="taxonomic scope" value="Eukaryota"/>
</dbReference>